<evidence type="ECO:0000256" key="5">
    <source>
        <dbReference type="ARBA" id="ARBA00022507"/>
    </source>
</evidence>
<dbReference type="InterPro" id="IPR017452">
    <property type="entry name" value="GPCR_Rhodpsn_7TM"/>
</dbReference>
<keyword evidence="6 13" id="KW-0812">Transmembrane</keyword>
<keyword evidence="4 13" id="KW-1003">Cell membrane</keyword>
<accession>A0A0G3VRU2</accession>
<sequence>MHLFAQRNDCCCYLKENTVNDRIFSLDVTVALLSLSQTTAGILGNVSLRYRYLFLCHTQSRLRTTDLILQHLTLANSLVILSKGVPHTVAALGLKYFLSGFACELLFYVYRVGRGVSIGSTCLLSVFQTIVISPTHSRWKGLKVKAPKIVHFCIVLFWIQNMFLNSINPIYTLHVSSTWSKKNITKFRDWGICFTTDHEQITGLIHTVLIVVPEISFSVIITWASGSMVFILYRHSQRVQHIHGNQVSPRSSAESTAIQRILALMSTFLSSYALSSIFHICIALFLRLDWWVMNISALISLCFPTISPYLFMSHRNMVPRLSFAWVRNSESFKLF</sequence>
<evidence type="ECO:0000256" key="1">
    <source>
        <dbReference type="ARBA" id="ARBA00003878"/>
    </source>
</evidence>
<evidence type="ECO:0000256" key="10">
    <source>
        <dbReference type="ARBA" id="ARBA00023170"/>
    </source>
</evidence>
<keyword evidence="8 13" id="KW-0297">G-protein coupled receptor</keyword>
<evidence type="ECO:0000256" key="11">
    <source>
        <dbReference type="ARBA" id="ARBA00023180"/>
    </source>
</evidence>
<dbReference type="GO" id="GO:0019236">
    <property type="term" value="P:response to pheromone"/>
    <property type="evidence" value="ECO:0007669"/>
    <property type="project" value="UniProtKB-KW"/>
</dbReference>
<feature type="transmembrane region" description="Helical" evidence="13">
    <location>
        <begin position="261"/>
        <end position="285"/>
    </location>
</feature>
<dbReference type="GO" id="GO:0005886">
    <property type="term" value="C:plasma membrane"/>
    <property type="evidence" value="ECO:0007669"/>
    <property type="project" value="UniProtKB-SubCell"/>
</dbReference>
<dbReference type="EMBL" id="KR093978">
    <property type="protein sequence ID" value="AKL82259.1"/>
    <property type="molecule type" value="Genomic_DNA"/>
</dbReference>
<feature type="domain" description="G-protein coupled receptors family 1 profile" evidence="14">
    <location>
        <begin position="44"/>
        <end position="311"/>
    </location>
</feature>
<comment type="function">
    <text evidence="1">Putative pheromone receptor.</text>
</comment>
<evidence type="ECO:0000256" key="12">
    <source>
        <dbReference type="ARBA" id="ARBA00023224"/>
    </source>
</evidence>
<dbReference type="PRINTS" id="PR01534">
    <property type="entry name" value="VOMERONASL1R"/>
</dbReference>
<dbReference type="PANTHER" id="PTHR24062">
    <property type="entry name" value="VOMERONASAL TYPE-1 RECEPTOR"/>
    <property type="match status" value="1"/>
</dbReference>
<evidence type="ECO:0000256" key="4">
    <source>
        <dbReference type="ARBA" id="ARBA00022475"/>
    </source>
</evidence>
<evidence type="ECO:0000256" key="3">
    <source>
        <dbReference type="ARBA" id="ARBA00010663"/>
    </source>
</evidence>
<evidence type="ECO:0000256" key="13">
    <source>
        <dbReference type="RuleBase" id="RU364061"/>
    </source>
</evidence>
<feature type="transmembrane region" description="Helical" evidence="13">
    <location>
        <begin position="149"/>
        <end position="171"/>
    </location>
</feature>
<dbReference type="GO" id="GO:0016503">
    <property type="term" value="F:pheromone receptor activity"/>
    <property type="evidence" value="ECO:0007669"/>
    <property type="project" value="InterPro"/>
</dbReference>
<dbReference type="AlphaFoldDB" id="A0A0G3VRU2"/>
<evidence type="ECO:0000256" key="6">
    <source>
        <dbReference type="ARBA" id="ARBA00022692"/>
    </source>
</evidence>
<dbReference type="InterPro" id="IPR004072">
    <property type="entry name" value="Vmron_rcpt_1"/>
</dbReference>
<keyword evidence="5 13" id="KW-0589">Pheromone response</keyword>
<dbReference type="Pfam" id="PF03402">
    <property type="entry name" value="V1R"/>
    <property type="match status" value="1"/>
</dbReference>
<comment type="caution">
    <text evidence="13">Lacks conserved residue(s) required for the propagation of feature annotation.</text>
</comment>
<dbReference type="SUPFAM" id="SSF81321">
    <property type="entry name" value="Family A G protein-coupled receptor-like"/>
    <property type="match status" value="1"/>
</dbReference>
<evidence type="ECO:0000313" key="15">
    <source>
        <dbReference type="EMBL" id="AKL82259.1"/>
    </source>
</evidence>
<keyword evidence="11" id="KW-0325">Glycoprotein</keyword>
<dbReference type="GO" id="GO:0007606">
    <property type="term" value="P:sensory perception of chemical stimulus"/>
    <property type="evidence" value="ECO:0007669"/>
    <property type="project" value="UniProtKB-ARBA"/>
</dbReference>
<organism evidence="15">
    <name type="scientific">Sus scrofa</name>
    <name type="common">Pig</name>
    <dbReference type="NCBI Taxonomy" id="9823"/>
    <lineage>
        <taxon>Eukaryota</taxon>
        <taxon>Metazoa</taxon>
        <taxon>Chordata</taxon>
        <taxon>Craniata</taxon>
        <taxon>Vertebrata</taxon>
        <taxon>Euteleostomi</taxon>
        <taxon>Mammalia</taxon>
        <taxon>Eutheria</taxon>
        <taxon>Laurasiatheria</taxon>
        <taxon>Artiodactyla</taxon>
        <taxon>Suina</taxon>
        <taxon>Suidae</taxon>
        <taxon>Sus</taxon>
    </lineage>
</organism>
<feature type="transmembrane region" description="Helical" evidence="13">
    <location>
        <begin position="291"/>
        <end position="311"/>
    </location>
</feature>
<keyword evidence="7 13" id="KW-1133">Transmembrane helix</keyword>
<evidence type="ECO:0000256" key="8">
    <source>
        <dbReference type="ARBA" id="ARBA00023040"/>
    </source>
</evidence>
<dbReference type="FunFam" id="1.20.1070.10:FF:000033">
    <property type="entry name" value="Vomeronasal type-1 receptor"/>
    <property type="match status" value="1"/>
</dbReference>
<feature type="transmembrane region" description="Helical" evidence="13">
    <location>
        <begin position="215"/>
        <end position="233"/>
    </location>
</feature>
<evidence type="ECO:0000256" key="7">
    <source>
        <dbReference type="ARBA" id="ARBA00022989"/>
    </source>
</evidence>
<name>A0A0G3VRU2_PIG</name>
<keyword evidence="12 13" id="KW-0807">Transducer</keyword>
<proteinExistence type="inferred from homology"/>
<comment type="subcellular location">
    <subcellularLocation>
        <location evidence="2 13">Cell membrane</location>
        <topology evidence="2 13">Multi-pass membrane protein</topology>
    </subcellularLocation>
</comment>
<evidence type="ECO:0000256" key="2">
    <source>
        <dbReference type="ARBA" id="ARBA00004651"/>
    </source>
</evidence>
<keyword evidence="10 13" id="KW-0675">Receptor</keyword>
<evidence type="ECO:0000256" key="9">
    <source>
        <dbReference type="ARBA" id="ARBA00023136"/>
    </source>
</evidence>
<reference evidence="15" key="1">
    <citation type="submission" date="2015-04" db="EMBL/GenBank/DDBJ databases">
        <title>Analysis of the pheromone receptor repertoire and expression in swine: low allelic diversity of vomeronsal receptor 1 (V1R).</title>
        <authorList>
            <person name="Dinka H."/>
        </authorList>
    </citation>
    <scope>NUCLEOTIDE SEQUENCE</scope>
</reference>
<keyword evidence="9 13" id="KW-0472">Membrane</keyword>
<dbReference type="PROSITE" id="PS50262">
    <property type="entry name" value="G_PROTEIN_RECEP_F1_2"/>
    <property type="match status" value="1"/>
</dbReference>
<evidence type="ECO:0000259" key="14">
    <source>
        <dbReference type="PROSITE" id="PS50262"/>
    </source>
</evidence>
<comment type="similarity">
    <text evidence="3 13">Belongs to the G-protein coupled receptor 1 family.</text>
</comment>
<dbReference type="Gene3D" id="1.20.1070.10">
    <property type="entry name" value="Rhodopsin 7-helix transmembrane proteins"/>
    <property type="match status" value="1"/>
</dbReference>
<protein>
    <recommendedName>
        <fullName evidence="13">Vomeronasal type-1 receptor</fullName>
    </recommendedName>
</protein>